<dbReference type="InterPro" id="IPR032795">
    <property type="entry name" value="DUF3741-assoc"/>
</dbReference>
<feature type="compositionally biased region" description="Low complexity" evidence="1">
    <location>
        <begin position="271"/>
        <end position="283"/>
    </location>
</feature>
<dbReference type="GO" id="GO:0051513">
    <property type="term" value="P:regulation of monopolar cell growth"/>
    <property type="evidence" value="ECO:0007669"/>
    <property type="project" value="InterPro"/>
</dbReference>
<evidence type="ECO:0000259" key="3">
    <source>
        <dbReference type="Pfam" id="PF14383"/>
    </source>
</evidence>
<dbReference type="Proteomes" id="UP000663760">
    <property type="component" value="Chromosome 1"/>
</dbReference>
<feature type="region of interest" description="Disordered" evidence="1">
    <location>
        <begin position="398"/>
        <end position="544"/>
    </location>
</feature>
<dbReference type="InterPro" id="IPR033334">
    <property type="entry name" value="LNG1/2"/>
</dbReference>
<dbReference type="PANTHER" id="PTHR31680:SF12">
    <property type="entry name" value="OS11G0587300 PROTEIN"/>
    <property type="match status" value="1"/>
</dbReference>
<evidence type="ECO:0000313" key="5">
    <source>
        <dbReference type="Proteomes" id="UP000663760"/>
    </source>
</evidence>
<dbReference type="Pfam" id="PF14383">
    <property type="entry name" value="VARLMGL"/>
    <property type="match status" value="1"/>
</dbReference>
<evidence type="ECO:0000256" key="1">
    <source>
        <dbReference type="SAM" id="MobiDB-lite"/>
    </source>
</evidence>
<reference evidence="4" key="1">
    <citation type="submission" date="2020-02" db="EMBL/GenBank/DDBJ databases">
        <authorList>
            <person name="Scholz U."/>
            <person name="Mascher M."/>
            <person name="Fiebig A."/>
        </authorList>
    </citation>
    <scope>NUCLEOTIDE SEQUENCE</scope>
</reference>
<organism evidence="4 5">
    <name type="scientific">Spirodela intermedia</name>
    <name type="common">Intermediate duckweed</name>
    <dbReference type="NCBI Taxonomy" id="51605"/>
    <lineage>
        <taxon>Eukaryota</taxon>
        <taxon>Viridiplantae</taxon>
        <taxon>Streptophyta</taxon>
        <taxon>Embryophyta</taxon>
        <taxon>Tracheophyta</taxon>
        <taxon>Spermatophyta</taxon>
        <taxon>Magnoliopsida</taxon>
        <taxon>Liliopsida</taxon>
        <taxon>Araceae</taxon>
        <taxon>Lemnoideae</taxon>
        <taxon>Spirodela</taxon>
    </lineage>
</organism>
<feature type="compositionally biased region" description="Basic and acidic residues" evidence="1">
    <location>
        <begin position="442"/>
        <end position="457"/>
    </location>
</feature>
<protein>
    <submittedName>
        <fullName evidence="4">Uncharacterized protein</fullName>
    </submittedName>
</protein>
<dbReference type="PANTHER" id="PTHR31680">
    <property type="entry name" value="LONGIFOLIA PROTEIN"/>
    <property type="match status" value="1"/>
</dbReference>
<keyword evidence="5" id="KW-1185">Reference proteome</keyword>
<evidence type="ECO:0000313" key="4">
    <source>
        <dbReference type="EMBL" id="CAA7388086.1"/>
    </source>
</evidence>
<dbReference type="Pfam" id="PF14309">
    <property type="entry name" value="DUF4378"/>
    <property type="match status" value="1"/>
</dbReference>
<feature type="region of interest" description="Disordered" evidence="1">
    <location>
        <begin position="59"/>
        <end position="80"/>
    </location>
</feature>
<feature type="compositionally biased region" description="Basic and acidic residues" evidence="1">
    <location>
        <begin position="152"/>
        <end position="166"/>
    </location>
</feature>
<dbReference type="OrthoDB" id="1929599at2759"/>
<feature type="compositionally biased region" description="Low complexity" evidence="1">
    <location>
        <begin position="465"/>
        <end position="474"/>
    </location>
</feature>
<dbReference type="AlphaFoldDB" id="A0A7I8JWC3"/>
<feature type="compositionally biased region" description="Low complexity" evidence="1">
    <location>
        <begin position="502"/>
        <end position="512"/>
    </location>
</feature>
<feature type="region of interest" description="Disordered" evidence="1">
    <location>
        <begin position="152"/>
        <end position="176"/>
    </location>
</feature>
<feature type="domain" description="DUF3741" evidence="3">
    <location>
        <begin position="171"/>
        <end position="195"/>
    </location>
</feature>
<feature type="domain" description="DUF4378" evidence="2">
    <location>
        <begin position="669"/>
        <end position="820"/>
    </location>
</feature>
<feature type="region of interest" description="Disordered" evidence="1">
    <location>
        <begin position="603"/>
        <end position="631"/>
    </location>
</feature>
<dbReference type="InterPro" id="IPR025486">
    <property type="entry name" value="DUF4378"/>
</dbReference>
<dbReference type="EMBL" id="LR746264">
    <property type="protein sequence ID" value="CAA7388086.1"/>
    <property type="molecule type" value="Genomic_DNA"/>
</dbReference>
<feature type="compositionally biased region" description="Polar residues" evidence="1">
    <location>
        <begin position="519"/>
        <end position="532"/>
    </location>
</feature>
<evidence type="ECO:0000259" key="2">
    <source>
        <dbReference type="Pfam" id="PF14309"/>
    </source>
</evidence>
<gene>
    <name evidence="4" type="ORF">SI8410_01000388</name>
</gene>
<feature type="compositionally biased region" description="Basic and acidic residues" evidence="1">
    <location>
        <begin position="206"/>
        <end position="221"/>
    </location>
</feature>
<feature type="region of interest" description="Disordered" evidence="1">
    <location>
        <begin position="193"/>
        <end position="221"/>
    </location>
</feature>
<proteinExistence type="predicted"/>
<accession>A0A7I8JWC3</accession>
<sequence>MKPGELLRGGGGGGEEENVDKQMERQMGCMTGFFQIFDRHQILAGRRGIYAAKRLASFPSPAPSCTSPSERSDSSISSSSKDLPAMILLQAKPHPPELRPPSPEPPAWAEIPPRPSLPLPVFDVKDGRSSWKFREAPRLSLDSRVDVRGKLYPRERTPIRGNRADGSDASDTADNLRRSPSVVARLMGLDALPCNSGTGESVADADPEKKAELRRSASESRASKDVVQYQFVDGGYLPPPSPQPDVVFEDKLREVRRCIVREGNPEPRGAYSSPYQQPSRSPSNGFSVLQRKSFFDAQDYFLADPPKRPGGGGSLYYGEVEKRLRMPGMVEPVKNLETLKQVLEVIQLKGLLHSRQQQQRNRASEASRQQSGARFVYEHYPDQSDCYDSPIVLMKSAAKSPSLRPPPPPVYSPANESSSPSYRSSHLFPTETASRSPRRNRIQTDRAPARNSNEARTRRPGAPDSASARSPVLPSRRRLPEPPAEVATTTRGQLNTDRRSPSSHSPRSGSPRKAGAEISSRSPRSNIGTTPPATAARERIPRRSDDEFIVSGGCLSASSQFDSERVKAEYRDGKILLERCDKLLHSIAEITSKAGVDYDAEQFSAGEQQPSPVSVLDAGASFDRDDAGTASPSSLPKLCINFKEQAVECRSEGLIPAAIDGSSEVDDDDFSYVSEILRASDAHPPGGVDFFQRQKAAAGDETTTATGLKPSPLHQRLLFDAVLEIVERRRQILPWEAFRCSRSPVASAQGRRLLPAEVWAELRKMQDHAPADDLCELICRVLRKDLEEPSAVDRPWANRPAEMSDAVLDIERLIYKDLVADAIRDLAAFHERRRRSGLTSPAAPRRRRLLF</sequence>
<name>A0A7I8JWC3_SPIIN</name>
<feature type="region of interest" description="Disordered" evidence="1">
    <location>
        <begin position="260"/>
        <end position="286"/>
    </location>
</feature>